<dbReference type="PROSITE" id="PS51384">
    <property type="entry name" value="FAD_FR"/>
    <property type="match status" value="1"/>
</dbReference>
<dbReference type="GO" id="GO:0016491">
    <property type="term" value="F:oxidoreductase activity"/>
    <property type="evidence" value="ECO:0007669"/>
    <property type="project" value="InterPro"/>
</dbReference>
<dbReference type="InterPro" id="IPR013113">
    <property type="entry name" value="SIP_FAD-bd"/>
</dbReference>
<dbReference type="InterPro" id="IPR017938">
    <property type="entry name" value="Riboflavin_synthase-like_b-brl"/>
</dbReference>
<name>A0A939TN68_9MICO</name>
<dbReference type="Gene3D" id="2.40.30.10">
    <property type="entry name" value="Translation factors"/>
    <property type="match status" value="1"/>
</dbReference>
<dbReference type="InterPro" id="IPR039374">
    <property type="entry name" value="SIP_fam"/>
</dbReference>
<dbReference type="InterPro" id="IPR039261">
    <property type="entry name" value="FNR_nucleotide-bd"/>
</dbReference>
<evidence type="ECO:0000259" key="1">
    <source>
        <dbReference type="PROSITE" id="PS51384"/>
    </source>
</evidence>
<dbReference type="InterPro" id="IPR017927">
    <property type="entry name" value="FAD-bd_FR_type"/>
</dbReference>
<dbReference type="AlphaFoldDB" id="A0A939TN68"/>
<sequence length="283" mass="31149">MTTPRPWAYSAFRVEVRARRQLSPRFLRLTFGGPDLRHFAPWGADQRIKLFLPMADGSVPEFGLLDDPTPHPSEWYARWRALPEDARNVLRTYTPAAIRPEAREIDVDFFLHTPAGPASAWAIDATIGESLVLTGPDVRMGYTGYGLHWKPGDARRFLLVADETAYPAARNILATLPADADIDLLIEVDDAADEILSRSAPAGARVAVAQRGALEESGVERAARAWTARNGARAAKDPRFFAWIAGEAGSTTRIRRMLTGEAGIPKDRVAFLGYWRTGGALVD</sequence>
<accession>A0A939TN68</accession>
<dbReference type="InterPro" id="IPR007037">
    <property type="entry name" value="SIP_rossman_dom"/>
</dbReference>
<reference evidence="2" key="1">
    <citation type="submission" date="2021-03" db="EMBL/GenBank/DDBJ databases">
        <title>Leucobacter chromiisoli sp. nov., isolated from chromium-containing soil of chemical plant.</title>
        <authorList>
            <person name="Xu Z."/>
        </authorList>
    </citation>
    <scope>NUCLEOTIDE SEQUENCE</scope>
    <source>
        <strain evidence="2">K 70/01</strain>
    </source>
</reference>
<protein>
    <submittedName>
        <fullName evidence="2">Siderophore-interacting protein</fullName>
    </submittedName>
</protein>
<dbReference type="Gene3D" id="3.40.50.80">
    <property type="entry name" value="Nucleotide-binding domain of ferredoxin-NADP reductase (FNR) module"/>
    <property type="match status" value="1"/>
</dbReference>
<evidence type="ECO:0000313" key="2">
    <source>
        <dbReference type="EMBL" id="MBO2990208.1"/>
    </source>
</evidence>
<dbReference type="SUPFAM" id="SSF63380">
    <property type="entry name" value="Riboflavin synthase domain-like"/>
    <property type="match status" value="1"/>
</dbReference>
<dbReference type="PANTHER" id="PTHR30157">
    <property type="entry name" value="FERRIC REDUCTASE, NADPH-DEPENDENT"/>
    <property type="match status" value="1"/>
</dbReference>
<dbReference type="Proteomes" id="UP000668403">
    <property type="component" value="Unassembled WGS sequence"/>
</dbReference>
<dbReference type="CDD" id="cd06193">
    <property type="entry name" value="siderophore_interacting"/>
    <property type="match status" value="1"/>
</dbReference>
<dbReference type="Pfam" id="PF04954">
    <property type="entry name" value="SIP"/>
    <property type="match status" value="1"/>
</dbReference>
<keyword evidence="3" id="KW-1185">Reference proteome</keyword>
<gene>
    <name evidence="2" type="ORF">J4H85_09420</name>
</gene>
<organism evidence="2 3">
    <name type="scientific">Leucobacter tardus</name>
    <dbReference type="NCBI Taxonomy" id="501483"/>
    <lineage>
        <taxon>Bacteria</taxon>
        <taxon>Bacillati</taxon>
        <taxon>Actinomycetota</taxon>
        <taxon>Actinomycetes</taxon>
        <taxon>Micrococcales</taxon>
        <taxon>Microbacteriaceae</taxon>
        <taxon>Leucobacter</taxon>
    </lineage>
</organism>
<feature type="domain" description="FAD-binding FR-type" evidence="1">
    <location>
        <begin position="9"/>
        <end position="143"/>
    </location>
</feature>
<dbReference type="PANTHER" id="PTHR30157:SF0">
    <property type="entry name" value="NADPH-DEPENDENT FERRIC-CHELATE REDUCTASE"/>
    <property type="match status" value="1"/>
</dbReference>
<proteinExistence type="predicted"/>
<evidence type="ECO:0000313" key="3">
    <source>
        <dbReference type="Proteomes" id="UP000668403"/>
    </source>
</evidence>
<dbReference type="RefSeq" id="WP_208239028.1">
    <property type="nucleotide sequence ID" value="NZ_BAAAQU010000002.1"/>
</dbReference>
<dbReference type="EMBL" id="JAGFBF010000005">
    <property type="protein sequence ID" value="MBO2990208.1"/>
    <property type="molecule type" value="Genomic_DNA"/>
</dbReference>
<comment type="caution">
    <text evidence="2">The sequence shown here is derived from an EMBL/GenBank/DDBJ whole genome shotgun (WGS) entry which is preliminary data.</text>
</comment>
<dbReference type="Pfam" id="PF08021">
    <property type="entry name" value="FAD_binding_9"/>
    <property type="match status" value="1"/>
</dbReference>